<dbReference type="Pfam" id="PF00069">
    <property type="entry name" value="Pkinase"/>
    <property type="match status" value="1"/>
</dbReference>
<dbReference type="Proteomes" id="UP000688137">
    <property type="component" value="Unassembled WGS sequence"/>
</dbReference>
<dbReference type="PROSITE" id="PS50011">
    <property type="entry name" value="PROTEIN_KINASE_DOM"/>
    <property type="match status" value="1"/>
</dbReference>
<reference evidence="2" key="1">
    <citation type="submission" date="2021-01" db="EMBL/GenBank/DDBJ databases">
        <authorList>
            <consortium name="Genoscope - CEA"/>
            <person name="William W."/>
        </authorList>
    </citation>
    <scope>NUCLEOTIDE SEQUENCE</scope>
</reference>
<organism evidence="2 3">
    <name type="scientific">Paramecium primaurelia</name>
    <dbReference type="NCBI Taxonomy" id="5886"/>
    <lineage>
        <taxon>Eukaryota</taxon>
        <taxon>Sar</taxon>
        <taxon>Alveolata</taxon>
        <taxon>Ciliophora</taxon>
        <taxon>Intramacronucleata</taxon>
        <taxon>Oligohymenophorea</taxon>
        <taxon>Peniculida</taxon>
        <taxon>Parameciidae</taxon>
        <taxon>Paramecium</taxon>
    </lineage>
</organism>
<keyword evidence="3" id="KW-1185">Reference proteome</keyword>
<dbReference type="EMBL" id="CAJJDM010000038">
    <property type="protein sequence ID" value="CAD8066659.1"/>
    <property type="molecule type" value="Genomic_DNA"/>
</dbReference>
<evidence type="ECO:0000313" key="2">
    <source>
        <dbReference type="EMBL" id="CAD8066659.1"/>
    </source>
</evidence>
<dbReference type="InterPro" id="IPR000719">
    <property type="entry name" value="Prot_kinase_dom"/>
</dbReference>
<dbReference type="GO" id="GO:0005634">
    <property type="term" value="C:nucleus"/>
    <property type="evidence" value="ECO:0007669"/>
    <property type="project" value="TreeGrafter"/>
</dbReference>
<sequence>MVKMDIKQLRDLTLSIQILNQNKIFHRDLKPNNILMNNGYPIIIDFDCSYFWEPKLEKWLRGKGLTTKYYPENDIEQDKIDIYSLGIIGREFVENCPEQFSIGATLEYQDRYSLIQLEKLLN</sequence>
<dbReference type="InterPro" id="IPR008271">
    <property type="entry name" value="Ser/Thr_kinase_AS"/>
</dbReference>
<dbReference type="GO" id="GO:0004674">
    <property type="term" value="F:protein serine/threonine kinase activity"/>
    <property type="evidence" value="ECO:0007669"/>
    <property type="project" value="TreeGrafter"/>
</dbReference>
<feature type="domain" description="Protein kinase" evidence="1">
    <location>
        <begin position="1"/>
        <end position="122"/>
    </location>
</feature>
<evidence type="ECO:0000259" key="1">
    <source>
        <dbReference type="PROSITE" id="PS50011"/>
    </source>
</evidence>
<evidence type="ECO:0000313" key="3">
    <source>
        <dbReference type="Proteomes" id="UP000688137"/>
    </source>
</evidence>
<comment type="caution">
    <text evidence="2">The sequence shown here is derived from an EMBL/GenBank/DDBJ whole genome shotgun (WGS) entry which is preliminary data.</text>
</comment>
<protein>
    <recommendedName>
        <fullName evidence="1">Protein kinase domain-containing protein</fullName>
    </recommendedName>
</protein>
<dbReference type="AlphaFoldDB" id="A0A8S1LIU2"/>
<gene>
    <name evidence="2" type="ORF">PPRIM_AZ9-3.1.T0390232</name>
</gene>
<dbReference type="PROSITE" id="PS00108">
    <property type="entry name" value="PROTEIN_KINASE_ST"/>
    <property type="match status" value="1"/>
</dbReference>
<name>A0A8S1LIU2_PARPR</name>
<accession>A0A8S1LIU2</accession>
<proteinExistence type="predicted"/>
<dbReference type="GO" id="GO:0044773">
    <property type="term" value="P:mitotic DNA damage checkpoint signaling"/>
    <property type="evidence" value="ECO:0007669"/>
    <property type="project" value="TreeGrafter"/>
</dbReference>
<dbReference type="PANTHER" id="PTHR44167">
    <property type="entry name" value="OVARIAN-SPECIFIC SERINE/THREONINE-PROTEIN KINASE LOK-RELATED"/>
    <property type="match status" value="1"/>
</dbReference>
<dbReference type="PANTHER" id="PTHR44167:SF24">
    <property type="entry name" value="SERINE_THREONINE-PROTEIN KINASE CHK2"/>
    <property type="match status" value="1"/>
</dbReference>
<dbReference type="GO" id="GO:0005524">
    <property type="term" value="F:ATP binding"/>
    <property type="evidence" value="ECO:0007669"/>
    <property type="project" value="InterPro"/>
</dbReference>